<dbReference type="GO" id="GO:0035267">
    <property type="term" value="C:NuA4 histone acetyltransferase complex"/>
    <property type="evidence" value="ECO:0007669"/>
    <property type="project" value="TreeGrafter"/>
</dbReference>
<dbReference type="GO" id="GO:0006355">
    <property type="term" value="P:regulation of DNA-templated transcription"/>
    <property type="evidence" value="ECO:0007669"/>
    <property type="project" value="TreeGrafter"/>
</dbReference>
<evidence type="ECO:0000259" key="4">
    <source>
        <dbReference type="PROSITE" id="PS51189"/>
    </source>
</evidence>
<dbReference type="PROSITE" id="PS51190">
    <property type="entry name" value="FATC"/>
    <property type="match status" value="1"/>
</dbReference>
<evidence type="ECO:0000259" key="5">
    <source>
        <dbReference type="PROSITE" id="PS51190"/>
    </source>
</evidence>
<dbReference type="InterPro" id="IPR014009">
    <property type="entry name" value="PIK_FAT"/>
</dbReference>
<name>A0A0B7MNX8_9FUNG</name>
<dbReference type="Pfam" id="PF20175">
    <property type="entry name" value="Tra1_central"/>
    <property type="match status" value="1"/>
</dbReference>
<dbReference type="InterPro" id="IPR011009">
    <property type="entry name" value="Kinase-like_dom_sf"/>
</dbReference>
<feature type="compositionally biased region" description="Gly residues" evidence="2">
    <location>
        <begin position="3063"/>
        <end position="3076"/>
    </location>
</feature>
<dbReference type="InterPro" id="IPR003152">
    <property type="entry name" value="FATC_dom"/>
</dbReference>
<evidence type="ECO:0008006" key="8">
    <source>
        <dbReference type="Google" id="ProtNLM"/>
    </source>
</evidence>
<feature type="compositionally biased region" description="Basic and acidic residues" evidence="2">
    <location>
        <begin position="977"/>
        <end position="996"/>
    </location>
</feature>
<feature type="domain" description="FATC" evidence="5">
    <location>
        <begin position="4029"/>
        <end position="4061"/>
    </location>
</feature>
<feature type="region of interest" description="Disordered" evidence="2">
    <location>
        <begin position="3052"/>
        <end position="3077"/>
    </location>
</feature>
<feature type="region of interest" description="Disordered" evidence="2">
    <location>
        <begin position="2029"/>
        <end position="2106"/>
    </location>
</feature>
<proteinExistence type="inferred from homology"/>
<feature type="region of interest" description="Disordered" evidence="2">
    <location>
        <begin position="2250"/>
        <end position="2315"/>
    </location>
</feature>
<dbReference type="GO" id="GO:0006281">
    <property type="term" value="P:DNA repair"/>
    <property type="evidence" value="ECO:0007669"/>
    <property type="project" value="TreeGrafter"/>
</dbReference>
<dbReference type="InterPro" id="IPR036940">
    <property type="entry name" value="PI3/4_kinase_cat_sf"/>
</dbReference>
<dbReference type="SMART" id="SM01343">
    <property type="entry name" value="FATC"/>
    <property type="match status" value="1"/>
</dbReference>
<dbReference type="Gene3D" id="1.10.1070.11">
    <property type="entry name" value="Phosphatidylinositol 3-/4-kinase, catalytic domain"/>
    <property type="match status" value="1"/>
</dbReference>
<dbReference type="InterPro" id="IPR016024">
    <property type="entry name" value="ARM-type_fold"/>
</dbReference>
<dbReference type="InterPro" id="IPR046807">
    <property type="entry name" value="Tra1_central"/>
</dbReference>
<evidence type="ECO:0000313" key="7">
    <source>
        <dbReference type="Proteomes" id="UP000054107"/>
    </source>
</evidence>
<dbReference type="GO" id="GO:0000124">
    <property type="term" value="C:SAGA complex"/>
    <property type="evidence" value="ECO:0007669"/>
    <property type="project" value="TreeGrafter"/>
</dbReference>
<dbReference type="Pfam" id="PF20206">
    <property type="entry name" value="Tra1_ring"/>
    <property type="match status" value="1"/>
</dbReference>
<sequence length="4061" mass="458695">MTTLQVYAHRLGDVNLAINLKVTIANELRDQVEVFQTAEYPKFLSTLVPVFLDLLQNEPPVFISNAPEQKLRNIILEIIYRLPQTEALKEYVPELCKALMKILRVENEDNAVVCVKIIIDLHRSFRQVLEDQVQLFLEIVQEIFQNMEQTVKDAFDNPDITTPLSAASPRPMSPAADAPETPTKVLAKSMFSFKVLTECPIIVVLLFQSYRRSAADNIMKFIPLIFQTLSLQAAPQMEAANAALARGEVFVGVSPAIKQRGLYNEFIVAQVKTMSFLAYILRSYTTLLRPYQNQIPDFVLRLLRECPAESSATRKELLVATRHILSTDFRTSFVPKIDLLLNEKVLIGTGVTAHDTLRPLAYSMLADLIHHIRAELSSSQLSRTIYIYSRNLHDATLAPSIQTMCGKLLLNLIDCIMKIPDKAEGRELLMRILDAFASKFEALNIQFSACVKQYKKKSRKDREQAEDEIDFDRARSIHTASFSAEPAHDGIKDGRFLFKNLAIGLKPLFIGLRHCNPPPPPGQDMNPQLYAQFARGFSQDDVQLFVRLFREGLQCFEYYNVDNYGENGSLPDYSPVPEELCKDSWTIGSTETCLKLSLQQNGEKEVLDTFPIVFTLLDPALFQELFASQMDFFYGRMLVNTSLLHLAQYFLVSEITTQGFAGILLRFLVDRIDDLGHDNLHDAAVMLHLFRLAFMAVNLFPDANEGILQPYLANLVMSCFKLAAKAKEPANYFLLLRALFKSIGGGRFELLYKEVSPLLQVILENLNALLSLAHKADMRNLFVELCLAVPVRLSTLLPYLPYLMRPLVIALQADQDLVSQGLRTMELCNDNLNPEFLDHIMAPVMSELMDALWKHLKPLPYNQQHSHAAMRILGKLGGRNRRMLKSPPKLGFNARIESGVSLEVVFNPSPTPHTLPLDKCLEIAIYALTSAKTDLVYKRHAYNFLKTHLILMLELDEGPDHLAESLYKRVKEQFTERASSEEDSEVKDVKEAKEESTAASAATTPTSATLITQSMGRITVDEDSSVVGNTLSESGMKPKRLAGNGYTKYVSKRVAQEEALRSILVSVMAASIIPELSDDAWGFFTNICRHFTLLHIGEAIEAKENGRKPLANMMDERLAVQHLNTTILVEAIVEAMSSSQIQLRKRGEEALHACYDVATAIFGSTQHVDQLPIFRVFASQFCSCCYKPEWFKKRGGCLGISIMSSQLDMGTKWMREHELDFIRSLLFVLKDAAPEMANVNTEEATQTLSHVLKVCNGPEDGESPEAQQKFQNLITLLLSELSNSNSTVRETIQSSFQLLADMTGNEVTELLAPVRERLVAPIFAKPLRALPFAMQIGHIDAITYCLTLRPPFLEFNDELTRLLHEALALADAEDQALVSRSSQYKNTTSLMNLRIVCIKLLSAALACSDFSSQRQTHTRARIIQVFFKSLYSKSLEVVEAAHRGLTQVLAQQHKLPKELLQQGLRPILTTLSNHKTLSVAGLEGLARLLELLTNYFKVEIGKKLLDHLKQWAEPKVLQDAAGRPLSENHEIKIIVAILNIFHLLPAAAHIFLDDLITVVLEMEGHLRRSVSSPFRPNLIKYLNRYPVETVDYFYSKLDDPRCCQLFIDILNMENASRLRDQVASTSNELVAKIFQAPGDVLHYRGVLLVHTLISYTPDYLTQHREVLDALLELWRSRQRATLTPQQKEQQQQSLIMTRELLLLTKIFVEYLEKQHSDEIDMAFDLVALFTQESVVDLSFLHKFLHKVALESSALQKRRLLERFLEMFTDSTVSSYLKMMALRQIVNPALLASFVRKDGDYATILDAAMMEQLLDKIWTNLLLTESSSDDSHNQYTEDSLRIELLQMTAMIVQYAPQLLADRRKEVIKFGWNYLRLEDATSKQAAYVLVAHFIAAYDTPSKITIQIYAALLRAHSSEARVLVKQGLDIIAPVLPARIASQPNERIPTWVRLTRRVVVEDTHSISQMVNVYQLLIRHPDLFFDYREHFLPQIVNTLPKLGLLQNATPEHKMLTVELAELIIKWEQKRIQLHSKADGGRGGGKRKMDSDGDSEMQDPDDNGDDAESHGSPSKRVQVEAPGGQIKAIASASSSESNKQSSSSGSSSREYSPSLTLRENVVGYLVRLSCLLFNPTDMVQKRLVQRTIELVKAFLKPDLWPDVHVRFQHLERSLLFKDAANEMVVSSVCNALEILHADLVHRDTDWYVANMGQLHRLLEPSIRSDIARIQTALYPVLVCVIAAIHTYKASLSIPPDAAPETPSVASSHGNSTPSSSLAGAAAAGTPMDTTAANSPPVVDSNASNEEPSTTSEATPMEQDTPTSAAIVDASLEQPASVPEAMSEPEQSAEVIAFMNLIEHIITQGLANMNNTFGVFKLLQAVSSSQEEYMDTYIPGIVKVLQLLTKEHILPTPPSSTATNAAPQDPQTSQQLLLMMGLSLVKKRIAHLGDQRRWFLTCLIQLIEKSPDVQLLRHILDMLSEWVLGKVEPIPTIKEKAGLLAKMMTIESRNNTQLTEDFLSLVLNIYSDPAFAGSELTVRMEHAFLLGTRSDNPAIRARFIKLFDSSIGQSLPARLNYILGVQNWEPLAHSFWLHQALDLLVASVDIDTRVSAPYTLKVKSVSIFASSSGLQQDTNTMREDVPENIASIVREHRTFLKSLQGIRVRDTLDDIRQLQYLDDDAAFQLWVDLFPMCWTALTSVQRHDMAKVLTVLLSKDYHAKQAERRPNVVQALLTGISDTTPAIPLPSHLIKYLGKTHNCWHTAIEMLQKHAVTGRLTDVPKEEQLDQQRTLDSLAEMYTTLQEEDMLYGLWRRRCVYAETNMTVACEQCGMWQQAQHMYENIQIKARGGILPHTESESMLWEDHWILCTQKLQQWDILSDLAKHDNNTNLLLECAWRLSDWTAEREALEQSLHQLADFSIPRQKIFEGFLTLIKSQTSQDKLPEFTRICEEGVQLSLRQWHALPPVVTQSHLPLLQTFQQYLELSEASQIFKSLSSTTAQNLDQRSAELRSILGTWRERLPNMWDDINVWSDLVAWRQHIFSAINRTYLPLIPSLQQQQQQQQQPASGNNGNGNGQNNSGGNGHSYAYRGYHETAWIINRFAHVARKHQLYDVCINYLTKIYTLPNIEIQEAFLKLREQAKCYYQNPNELTAGLDVINNTNLMYFTHQQKAEFFTLKGMFLAKLHHNNEANEAYVNAVQIDMTLPRAWAEWGRYNDRRFKENPKDLSWANSAVSCYLQASGLYKNAKSRKHLLRILWLLSLDDQNGTVSRAVEGYKGEWPVWYWITFIPQLLTALQHREGRHARAILIRIAKQFPQALHFQLRTAKEDMLKRASLLQASMAAEAAQQQQQQQQQGNTTATTTTATTATNATTADSTSGTPTTTTTTTNTIDEAKPTAAAKEADAMEVDQKKDNAEEKAPAVADVGNNELKNESSEDRTADVKMEEAHDAAQASPAISNASEKTPSATPKQQSPPTLGYPSSAIPSTAAVAATAAATTATAAAAAAASSSNTPAVPGNNPNRGPLPAQINTSATAASPLDEIMSMLKTGYPLLALSMETMVDQIQLKFKPQADEDMYRLVVALYNEGAQQLLTRLTNPNDTFQLTHATVANIHRFADSLYPGHMKTAFVNDFAKTKLNLEEYVAKLRLWRDKFEAMLDARPRKQKLEACSHYLVEFQHQKFDDVEIPGQYLMLKDNANDFLRIDRFLPEVEIIRSYGNCYRRLTVRGHDGTIHPFLIQNPVARQFRREERLMQLFRMLNYILERRKESRMRNLIFHLPAIVPLAPNVRMVQDDPSYTSLYDIYEDHCDSVHMHKDDPLVYFVDKFKNNVQAQQKDVVNQKTELLNLRMEINDYISTNMVPSNILTKYLFKTMSSYTDYWMLRKRFTAQYATATFMAYIFSVGHRMPHKIMISRSTGNVWMTELLPGWNSANPLFGNGEAIPFRFTPNIQEFMTPIGIEGLFTSSLMATARCLTEPEFELDQYLCLFVRDELATWHLANHRSVTDVQFRERINTNVLQVQTKAQFLSCKAEKEKTMNAGKPLNQNVIDLISQASNPQKMAQMECTWMPWL</sequence>
<feature type="region of interest" description="Disordered" evidence="2">
    <location>
        <begin position="3500"/>
        <end position="3521"/>
    </location>
</feature>
<dbReference type="PROSITE" id="PS50290">
    <property type="entry name" value="PI3_4_KINASE_3"/>
    <property type="match status" value="1"/>
</dbReference>
<feature type="compositionally biased region" description="Polar residues" evidence="2">
    <location>
        <begin position="3447"/>
        <end position="3467"/>
    </location>
</feature>
<feature type="compositionally biased region" description="Polar residues" evidence="2">
    <location>
        <begin position="2294"/>
        <end position="2315"/>
    </location>
</feature>
<reference evidence="6 7" key="1">
    <citation type="submission" date="2014-09" db="EMBL/GenBank/DDBJ databases">
        <authorList>
            <person name="Ellenberger Sabrina"/>
        </authorList>
    </citation>
    <scope>NUCLEOTIDE SEQUENCE [LARGE SCALE GENOMIC DNA]</scope>
    <source>
        <strain evidence="6 7">CBS 412.66</strain>
    </source>
</reference>
<gene>
    <name evidence="6" type="primary">PARPA_00847.1 scaffold 1159</name>
</gene>
<comment type="similarity">
    <text evidence="1">Belongs to the PI3/PI4-kinase family. TRA1 subfamily.</text>
</comment>
<dbReference type="InterPro" id="IPR003151">
    <property type="entry name" value="PIK-rel_kinase_FAT"/>
</dbReference>
<dbReference type="Proteomes" id="UP000054107">
    <property type="component" value="Unassembled WGS sequence"/>
</dbReference>
<dbReference type="SUPFAM" id="SSF56112">
    <property type="entry name" value="Protein kinase-like (PK-like)"/>
    <property type="match status" value="1"/>
</dbReference>
<feature type="compositionally biased region" description="Acidic residues" evidence="2">
    <location>
        <begin position="2046"/>
        <end position="2060"/>
    </location>
</feature>
<keyword evidence="7" id="KW-1185">Reference proteome</keyword>
<dbReference type="InterPro" id="IPR046805">
    <property type="entry name" value="Tra1_ring"/>
</dbReference>
<feature type="domain" description="PI3K/PI4K catalytic" evidence="3">
    <location>
        <begin position="3699"/>
        <end position="4028"/>
    </location>
</feature>
<dbReference type="Pfam" id="PF00454">
    <property type="entry name" value="PI3_PI4_kinase"/>
    <property type="match status" value="1"/>
</dbReference>
<protein>
    <recommendedName>
        <fullName evidence="8">Non-specific serine/threonine protein kinase</fullName>
    </recommendedName>
</protein>
<dbReference type="InterPro" id="IPR050517">
    <property type="entry name" value="DDR_Repair_Kinase"/>
</dbReference>
<dbReference type="PROSITE" id="PS51189">
    <property type="entry name" value="FAT"/>
    <property type="match status" value="1"/>
</dbReference>
<feature type="compositionally biased region" description="Low complexity" evidence="2">
    <location>
        <begin position="2265"/>
        <end position="2286"/>
    </location>
</feature>
<feature type="region of interest" description="Disordered" evidence="2">
    <location>
        <begin position="3339"/>
        <end position="3473"/>
    </location>
</feature>
<feature type="compositionally biased region" description="Basic and acidic residues" evidence="2">
    <location>
        <begin position="3393"/>
        <end position="3411"/>
    </location>
</feature>
<dbReference type="EMBL" id="LN719301">
    <property type="protein sequence ID" value="CEP07551.1"/>
    <property type="molecule type" value="Genomic_DNA"/>
</dbReference>
<evidence type="ECO:0000313" key="6">
    <source>
        <dbReference type="EMBL" id="CEP07551.1"/>
    </source>
</evidence>
<dbReference type="GO" id="GO:0005634">
    <property type="term" value="C:nucleus"/>
    <property type="evidence" value="ECO:0007669"/>
    <property type="project" value="TreeGrafter"/>
</dbReference>
<dbReference type="Pfam" id="PF02260">
    <property type="entry name" value="FATC"/>
    <property type="match status" value="1"/>
</dbReference>
<feature type="compositionally biased region" description="Low complexity" evidence="2">
    <location>
        <begin position="997"/>
        <end position="1006"/>
    </location>
</feature>
<feature type="compositionally biased region" description="Low complexity" evidence="2">
    <location>
        <begin position="3339"/>
        <end position="3392"/>
    </location>
</feature>
<evidence type="ECO:0000256" key="1">
    <source>
        <dbReference type="ARBA" id="ARBA00007234"/>
    </source>
</evidence>
<dbReference type="PANTHER" id="PTHR11139">
    <property type="entry name" value="ATAXIA TELANGIECTASIA MUTATED ATM -RELATED"/>
    <property type="match status" value="1"/>
</dbReference>
<accession>A0A0B7MNX8</accession>
<evidence type="ECO:0000256" key="2">
    <source>
        <dbReference type="SAM" id="MobiDB-lite"/>
    </source>
</evidence>
<feature type="compositionally biased region" description="Basic and acidic residues" evidence="2">
    <location>
        <begin position="3422"/>
        <end position="3441"/>
    </location>
</feature>
<feature type="compositionally biased region" description="Low complexity" evidence="2">
    <location>
        <begin position="3052"/>
        <end position="3062"/>
    </location>
</feature>
<dbReference type="STRING" id="35722.A0A0B7MNX8"/>
<dbReference type="InterPro" id="IPR000403">
    <property type="entry name" value="PI3/4_kinase_cat_dom"/>
</dbReference>
<evidence type="ECO:0000259" key="3">
    <source>
        <dbReference type="PROSITE" id="PS50290"/>
    </source>
</evidence>
<feature type="region of interest" description="Disordered" evidence="2">
    <location>
        <begin position="977"/>
        <end position="1006"/>
    </location>
</feature>
<dbReference type="SUPFAM" id="SSF48371">
    <property type="entry name" value="ARM repeat"/>
    <property type="match status" value="2"/>
</dbReference>
<feature type="domain" description="FAT" evidence="4">
    <location>
        <begin position="2742"/>
        <end position="3321"/>
    </location>
</feature>
<organism evidence="6 7">
    <name type="scientific">Parasitella parasitica</name>
    <dbReference type="NCBI Taxonomy" id="35722"/>
    <lineage>
        <taxon>Eukaryota</taxon>
        <taxon>Fungi</taxon>
        <taxon>Fungi incertae sedis</taxon>
        <taxon>Mucoromycota</taxon>
        <taxon>Mucoromycotina</taxon>
        <taxon>Mucoromycetes</taxon>
        <taxon>Mucorales</taxon>
        <taxon>Mucorineae</taxon>
        <taxon>Mucoraceae</taxon>
        <taxon>Parasitella</taxon>
    </lineage>
</organism>
<feature type="compositionally biased region" description="Low complexity" evidence="2">
    <location>
        <begin position="2085"/>
        <end position="2106"/>
    </location>
</feature>
<dbReference type="OrthoDB" id="5570127at2759"/>
<dbReference type="Pfam" id="PF02259">
    <property type="entry name" value="FAT"/>
    <property type="match status" value="1"/>
</dbReference>
<dbReference type="CDD" id="cd05163">
    <property type="entry name" value="PIKK_TRRAP"/>
    <property type="match status" value="1"/>
</dbReference>
<dbReference type="PANTHER" id="PTHR11139:SF1">
    <property type="entry name" value="TRANSFORMATION_TRANSCRIPTION DOMAIN-ASSOCIATED PROTEIN"/>
    <property type="match status" value="1"/>
</dbReference>
<dbReference type="SMART" id="SM00146">
    <property type="entry name" value="PI3Kc"/>
    <property type="match status" value="1"/>
</dbReference>